<reference evidence="4 5" key="1">
    <citation type="journal article" date="2006" name="Int. J. Syst. Evol. Microbiol.">
        <title>Haloterrigena longa sp. nov. and Haloterrigena limicola sp. nov., extremely halophilic archaea isolated from a salt lake.</title>
        <authorList>
            <person name="Cui H.L."/>
            <person name="Tohty D."/>
            <person name="Zhou P.J."/>
            <person name="Liu S.J."/>
        </authorList>
    </citation>
    <scope>NUCLEOTIDE SEQUENCE [LARGE SCALE GENOMIC DNA]</scope>
    <source>
        <strain evidence="4 5">ABH32</strain>
    </source>
</reference>
<dbReference type="AlphaFoldDB" id="A0A8A2U5V2"/>
<keyword evidence="5" id="KW-1185">Reference proteome</keyword>
<dbReference type="EMBL" id="CP071463">
    <property type="protein sequence ID" value="QSW83832.1"/>
    <property type="molecule type" value="Genomic_DNA"/>
</dbReference>
<evidence type="ECO:0000256" key="1">
    <source>
        <dbReference type="SAM" id="MobiDB-lite"/>
    </source>
</evidence>
<dbReference type="OrthoDB" id="177893at2157"/>
<name>A0A8A2U5V2_9EURY</name>
<organism evidence="4 5">
    <name type="scientific">Natrinema longum</name>
    <dbReference type="NCBI Taxonomy" id="370324"/>
    <lineage>
        <taxon>Archaea</taxon>
        <taxon>Methanobacteriati</taxon>
        <taxon>Methanobacteriota</taxon>
        <taxon>Stenosarchaea group</taxon>
        <taxon>Halobacteria</taxon>
        <taxon>Halobacteriales</taxon>
        <taxon>Natrialbaceae</taxon>
        <taxon>Natrinema</taxon>
    </lineage>
</organism>
<dbReference type="Proteomes" id="UP000663191">
    <property type="component" value="Chromosome"/>
</dbReference>
<keyword evidence="2" id="KW-0472">Membrane</keyword>
<feature type="transmembrane region" description="Helical" evidence="2">
    <location>
        <begin position="69"/>
        <end position="88"/>
    </location>
</feature>
<accession>A0A8A2U5V2</accession>
<dbReference type="KEGG" id="hlo:J0X27_10095"/>
<dbReference type="InterPro" id="IPR055736">
    <property type="entry name" value="DUF7312"/>
</dbReference>
<protein>
    <recommendedName>
        <fullName evidence="3">DUF7312 domain-containing protein</fullName>
    </recommendedName>
</protein>
<dbReference type="RefSeq" id="WP_207269034.1">
    <property type="nucleotide sequence ID" value="NZ_CP071463.1"/>
</dbReference>
<dbReference type="GeneID" id="63184097"/>
<feature type="region of interest" description="Disordered" evidence="1">
    <location>
        <begin position="1"/>
        <end position="63"/>
    </location>
</feature>
<feature type="domain" description="DUF7312" evidence="3">
    <location>
        <begin position="35"/>
        <end position="86"/>
    </location>
</feature>
<gene>
    <name evidence="4" type="ORF">J0X27_10095</name>
</gene>
<evidence type="ECO:0000256" key="2">
    <source>
        <dbReference type="SAM" id="Phobius"/>
    </source>
</evidence>
<proteinExistence type="predicted"/>
<keyword evidence="2" id="KW-1133">Transmembrane helix</keyword>
<keyword evidence="2" id="KW-0812">Transmembrane</keyword>
<evidence type="ECO:0000313" key="5">
    <source>
        <dbReference type="Proteomes" id="UP000663191"/>
    </source>
</evidence>
<sequence length="91" mass="9604">MTDDPSENDTSADSRGNEWGVADDDRIPLDLSGSDDDVGTADDGPIEDDYAPEASSTPIESGDPDLENALFVVLGVLSMVLVIVRLITIPL</sequence>
<feature type="compositionally biased region" description="Acidic residues" evidence="1">
    <location>
        <begin position="33"/>
        <end position="51"/>
    </location>
</feature>
<dbReference type="Pfam" id="PF23994">
    <property type="entry name" value="DUF7312"/>
    <property type="match status" value="1"/>
</dbReference>
<evidence type="ECO:0000259" key="3">
    <source>
        <dbReference type="Pfam" id="PF23994"/>
    </source>
</evidence>
<evidence type="ECO:0000313" key="4">
    <source>
        <dbReference type="EMBL" id="QSW83832.1"/>
    </source>
</evidence>